<comment type="caution">
    <text evidence="6">The sequence shown here is derived from an EMBL/GenBank/DDBJ whole genome shotgun (WGS) entry which is preliminary data.</text>
</comment>
<evidence type="ECO:0000313" key="6">
    <source>
        <dbReference type="EMBL" id="MBK1881304.1"/>
    </source>
</evidence>
<dbReference type="GO" id="GO:0003700">
    <property type="term" value="F:DNA-binding transcription factor activity"/>
    <property type="evidence" value="ECO:0007669"/>
    <property type="project" value="InterPro"/>
</dbReference>
<dbReference type="InterPro" id="IPR005119">
    <property type="entry name" value="LysR_subst-bd"/>
</dbReference>
<dbReference type="Pfam" id="PF03466">
    <property type="entry name" value="LysR_substrate"/>
    <property type="match status" value="1"/>
</dbReference>
<proteinExistence type="inferred from homology"/>
<evidence type="ECO:0000313" key="7">
    <source>
        <dbReference type="Proteomes" id="UP000603141"/>
    </source>
</evidence>
<keyword evidence="7" id="KW-1185">Reference proteome</keyword>
<dbReference type="FunFam" id="1.10.10.10:FF:000001">
    <property type="entry name" value="LysR family transcriptional regulator"/>
    <property type="match status" value="1"/>
</dbReference>
<dbReference type="PRINTS" id="PR00039">
    <property type="entry name" value="HTHLYSR"/>
</dbReference>
<evidence type="ECO:0000259" key="5">
    <source>
        <dbReference type="PROSITE" id="PS50931"/>
    </source>
</evidence>
<keyword evidence="4" id="KW-0804">Transcription</keyword>
<gene>
    <name evidence="6" type="ORF">JIN85_02690</name>
</gene>
<evidence type="ECO:0000256" key="3">
    <source>
        <dbReference type="ARBA" id="ARBA00023125"/>
    </source>
</evidence>
<evidence type="ECO:0000256" key="2">
    <source>
        <dbReference type="ARBA" id="ARBA00023015"/>
    </source>
</evidence>
<dbReference type="Pfam" id="PF00126">
    <property type="entry name" value="HTH_1"/>
    <property type="match status" value="1"/>
</dbReference>
<comment type="similarity">
    <text evidence="1">Belongs to the LysR transcriptional regulatory family.</text>
</comment>
<evidence type="ECO:0000256" key="4">
    <source>
        <dbReference type="ARBA" id="ARBA00023163"/>
    </source>
</evidence>
<dbReference type="RefSeq" id="WP_200267378.1">
    <property type="nucleotide sequence ID" value="NZ_JAENIJ010000003.1"/>
</dbReference>
<dbReference type="SUPFAM" id="SSF46785">
    <property type="entry name" value="Winged helix' DNA-binding domain"/>
    <property type="match status" value="1"/>
</dbReference>
<dbReference type="GO" id="GO:0003677">
    <property type="term" value="F:DNA binding"/>
    <property type="evidence" value="ECO:0007669"/>
    <property type="project" value="UniProtKB-KW"/>
</dbReference>
<reference evidence="6" key="1">
    <citation type="submission" date="2021-01" db="EMBL/GenBank/DDBJ databases">
        <title>Modified the classification status of verrucomicrobia.</title>
        <authorList>
            <person name="Feng X."/>
        </authorList>
    </citation>
    <scope>NUCLEOTIDE SEQUENCE</scope>
    <source>
        <strain evidence="6">KCTC 22041</strain>
    </source>
</reference>
<dbReference type="PROSITE" id="PS50931">
    <property type="entry name" value="HTH_LYSR"/>
    <property type="match status" value="1"/>
</dbReference>
<evidence type="ECO:0000256" key="1">
    <source>
        <dbReference type="ARBA" id="ARBA00009437"/>
    </source>
</evidence>
<dbReference type="Gene3D" id="1.10.10.10">
    <property type="entry name" value="Winged helix-like DNA-binding domain superfamily/Winged helix DNA-binding domain"/>
    <property type="match status" value="1"/>
</dbReference>
<dbReference type="CDD" id="cd08414">
    <property type="entry name" value="PBP2_LTTR_aromatics_like"/>
    <property type="match status" value="1"/>
</dbReference>
<dbReference type="InterPro" id="IPR036390">
    <property type="entry name" value="WH_DNA-bd_sf"/>
</dbReference>
<accession>A0A934S8H2</accession>
<protein>
    <submittedName>
        <fullName evidence="6">LysR family transcriptional regulator</fullName>
    </submittedName>
</protein>
<dbReference type="GO" id="GO:0032993">
    <property type="term" value="C:protein-DNA complex"/>
    <property type="evidence" value="ECO:0007669"/>
    <property type="project" value="TreeGrafter"/>
</dbReference>
<dbReference type="EMBL" id="JAENIJ010000003">
    <property type="protein sequence ID" value="MBK1881304.1"/>
    <property type="molecule type" value="Genomic_DNA"/>
</dbReference>
<dbReference type="Gene3D" id="3.40.190.10">
    <property type="entry name" value="Periplasmic binding protein-like II"/>
    <property type="match status" value="2"/>
</dbReference>
<dbReference type="InterPro" id="IPR036388">
    <property type="entry name" value="WH-like_DNA-bd_sf"/>
</dbReference>
<keyword evidence="2" id="KW-0805">Transcription regulation</keyword>
<organism evidence="6 7">
    <name type="scientific">Luteolibacter pohnpeiensis</name>
    <dbReference type="NCBI Taxonomy" id="454153"/>
    <lineage>
        <taxon>Bacteria</taxon>
        <taxon>Pseudomonadati</taxon>
        <taxon>Verrucomicrobiota</taxon>
        <taxon>Verrucomicrobiia</taxon>
        <taxon>Verrucomicrobiales</taxon>
        <taxon>Verrucomicrobiaceae</taxon>
        <taxon>Luteolibacter</taxon>
    </lineage>
</organism>
<keyword evidence="3" id="KW-0238">DNA-binding</keyword>
<dbReference type="Proteomes" id="UP000603141">
    <property type="component" value="Unassembled WGS sequence"/>
</dbReference>
<dbReference type="SUPFAM" id="SSF53850">
    <property type="entry name" value="Periplasmic binding protein-like II"/>
    <property type="match status" value="1"/>
</dbReference>
<dbReference type="AlphaFoldDB" id="A0A934S8H2"/>
<sequence length="314" mass="34851">MPFPHHIRGVLVQIRSFLTIVEEGSLRRAADRLRVSQSTLTRQIQALEHEIGGRLLERTSSGVLPTNGGHALAERMRSFLSDYDDALLEVRRLVRGESEQLRIGFIASAAAQYLQPLMSDLREHFPGSKVRMLDLSPGEQISALRRGEIDLALIDQGSELLSRDFYVRKIAEVPSEVILPKNHPLASRTGVSIADLKDETFVKGPDADLPGYEQRLVQLCWKLGKFRPKFIGQPDSLADGLSMVANEDAVLLVPGFDRQQMSACFTTCFASVPITDPGAVWDLSIAWQRGRASAPLRFMIDSFSKSGSIQQIAR</sequence>
<dbReference type="InterPro" id="IPR000847">
    <property type="entry name" value="LysR_HTH_N"/>
</dbReference>
<dbReference type="PANTHER" id="PTHR30346:SF0">
    <property type="entry name" value="HCA OPERON TRANSCRIPTIONAL ACTIVATOR HCAR"/>
    <property type="match status" value="1"/>
</dbReference>
<dbReference type="PANTHER" id="PTHR30346">
    <property type="entry name" value="TRANSCRIPTIONAL DUAL REGULATOR HCAR-RELATED"/>
    <property type="match status" value="1"/>
</dbReference>
<feature type="domain" description="HTH lysR-type" evidence="5">
    <location>
        <begin position="13"/>
        <end position="66"/>
    </location>
</feature>
<name>A0A934S8H2_9BACT</name>